<dbReference type="InterPro" id="IPR039632">
    <property type="entry name" value="TMEM42"/>
</dbReference>
<keyword evidence="2" id="KW-0812">Transmembrane</keyword>
<feature type="transmembrane region" description="Helical" evidence="2">
    <location>
        <begin position="122"/>
        <end position="142"/>
    </location>
</feature>
<evidence type="ECO:0000256" key="2">
    <source>
        <dbReference type="SAM" id="Phobius"/>
    </source>
</evidence>
<dbReference type="EMBL" id="QWIQ01000003">
    <property type="protein sequence ID" value="RMZ18516.1"/>
    <property type="molecule type" value="Genomic_DNA"/>
</dbReference>
<evidence type="ECO:0000313" key="4">
    <source>
        <dbReference type="Proteomes" id="UP000281468"/>
    </source>
</evidence>
<evidence type="ECO:0000313" key="3">
    <source>
        <dbReference type="EMBL" id="RMZ18516.1"/>
    </source>
</evidence>
<reference evidence="3 4" key="1">
    <citation type="journal article" date="2018" name="BMC Genomics">
        <title>Genomic evidence for intraspecific hybridization in a clonal and extremely halotolerant yeast.</title>
        <authorList>
            <person name="Gostincar C."/>
            <person name="Stajich J.E."/>
            <person name="Zupancic J."/>
            <person name="Zalar P."/>
            <person name="Gunde-Cimerman N."/>
        </authorList>
    </citation>
    <scope>NUCLEOTIDE SEQUENCE [LARGE SCALE GENOMIC DNA]</scope>
    <source>
        <strain evidence="3 4">EXF-171</strain>
    </source>
</reference>
<feature type="region of interest" description="Disordered" evidence="1">
    <location>
        <begin position="170"/>
        <end position="219"/>
    </location>
</feature>
<dbReference type="VEuPathDB" id="FungiDB:BTJ68_05505"/>
<feature type="non-terminal residue" evidence="3">
    <location>
        <position position="1"/>
    </location>
</feature>
<comment type="caution">
    <text evidence="3">The sequence shown here is derived from an EMBL/GenBank/DDBJ whole genome shotgun (WGS) entry which is preliminary data.</text>
</comment>
<sequence length="219" mass="23637">SRPRLQLQLQLHIYPFAPCIIYACANTAGNWSAMSKQSGWLFYAIASGGCAALNGVFAKLTTTQLTTTWATYVSRIIGLEEPSHITDVLVRSLFFLLNLAFNAVMWGLFTRALTLATSTVRVSVINTSANFMVTAVLGAVVFKESLPGTWWLGASFLVAGSVIIGRRDETQKEAQSGEPSTELDGPYHVPLTANGAKTSATDSVGTKRKSNTVVRQSSR</sequence>
<feature type="transmembrane region" description="Helical" evidence="2">
    <location>
        <begin position="88"/>
        <end position="110"/>
    </location>
</feature>
<proteinExistence type="predicted"/>
<evidence type="ECO:0000256" key="1">
    <source>
        <dbReference type="SAM" id="MobiDB-lite"/>
    </source>
</evidence>
<protein>
    <recommendedName>
        <fullName evidence="5">EamA domain-containing protein</fullName>
    </recommendedName>
</protein>
<feature type="transmembrane region" description="Helical" evidence="2">
    <location>
        <begin position="40"/>
        <end position="58"/>
    </location>
</feature>
<keyword evidence="2" id="KW-1133">Transmembrane helix</keyword>
<keyword evidence="2" id="KW-0472">Membrane</keyword>
<feature type="transmembrane region" description="Helical" evidence="2">
    <location>
        <begin position="148"/>
        <end position="165"/>
    </location>
</feature>
<feature type="compositionally biased region" description="Polar residues" evidence="1">
    <location>
        <begin position="195"/>
        <end position="204"/>
    </location>
</feature>
<feature type="transmembrane region" description="Helical" evidence="2">
    <location>
        <begin position="12"/>
        <end position="33"/>
    </location>
</feature>
<dbReference type="AlphaFoldDB" id="A0A3M7HZK4"/>
<dbReference type="PANTHER" id="PTHR31965">
    <property type="entry name" value="TRANSMEMBRANE PROTEIN 42"/>
    <property type="match status" value="1"/>
</dbReference>
<gene>
    <name evidence="3" type="ORF">D0862_00249</name>
</gene>
<name>A0A3M7HZK4_HORWE</name>
<dbReference type="PANTHER" id="PTHR31965:SF1">
    <property type="entry name" value="TRANSMEMBRANE PROTEIN 42"/>
    <property type="match status" value="1"/>
</dbReference>
<dbReference type="Proteomes" id="UP000281468">
    <property type="component" value="Unassembled WGS sequence"/>
</dbReference>
<organism evidence="3 4">
    <name type="scientific">Hortaea werneckii</name>
    <name type="common">Black yeast</name>
    <name type="synonym">Cladosporium werneckii</name>
    <dbReference type="NCBI Taxonomy" id="91943"/>
    <lineage>
        <taxon>Eukaryota</taxon>
        <taxon>Fungi</taxon>
        <taxon>Dikarya</taxon>
        <taxon>Ascomycota</taxon>
        <taxon>Pezizomycotina</taxon>
        <taxon>Dothideomycetes</taxon>
        <taxon>Dothideomycetidae</taxon>
        <taxon>Mycosphaerellales</taxon>
        <taxon>Teratosphaeriaceae</taxon>
        <taxon>Hortaea</taxon>
    </lineage>
</organism>
<accession>A0A3M7HZK4</accession>
<evidence type="ECO:0008006" key="5">
    <source>
        <dbReference type="Google" id="ProtNLM"/>
    </source>
</evidence>